<gene>
    <name evidence="2" type="ORF">K737_300267</name>
</gene>
<protein>
    <submittedName>
        <fullName evidence="2">Uncharacterized protein</fullName>
    </submittedName>
</protein>
<dbReference type="Proteomes" id="UP000026922">
    <property type="component" value="Unassembled WGS sequence"/>
</dbReference>
<feature type="region of interest" description="Disordered" evidence="1">
    <location>
        <begin position="103"/>
        <end position="138"/>
    </location>
</feature>
<evidence type="ECO:0000313" key="2">
    <source>
        <dbReference type="EMBL" id="ETZ05299.1"/>
    </source>
</evidence>
<reference evidence="2 3" key="1">
    <citation type="journal article" date="2013" name="Genome Announc.">
        <title>Draft Genome Sequence of Holospora undulata Strain HU1, a Micronucleus-Specific Symbiont of the Ciliate Paramecium caudatum.</title>
        <authorList>
            <person name="Dohra H."/>
            <person name="Suzuki H."/>
            <person name="Suzuki T."/>
            <person name="Tanaka K."/>
            <person name="Fujishima M."/>
        </authorList>
    </citation>
    <scope>NUCLEOTIDE SEQUENCE [LARGE SCALE GENOMIC DNA]</scope>
    <source>
        <strain evidence="2 3">HU1</strain>
    </source>
</reference>
<accession>A0A061JIX0</accession>
<name>A0A061JIX0_9PROT</name>
<proteinExistence type="predicted"/>
<evidence type="ECO:0000256" key="1">
    <source>
        <dbReference type="SAM" id="MobiDB-lite"/>
    </source>
</evidence>
<comment type="caution">
    <text evidence="2">The sequence shown here is derived from an EMBL/GenBank/DDBJ whole genome shotgun (WGS) entry which is preliminary data.</text>
</comment>
<sequence length="412" mass="48089">MMSVKKNIKIWVVCSVFSISLAQSHFDLLPQKLRNFLSWVYKKHPELYTSLPQQSDEVLQVYSEKLANHIIYVQSVKNSSDMYSANRKAVYQRILFQLMKNDQEEQKKISPPSVSSKNESKDQEDIQEAPELASSFDVSEAPQEIGSFVLRQELRDREIDRERRSERILQRPQENSHNKKTLHLLIEAIYDEIFHRVYLFTRYAQALCFQDLCVEKIQTILSSSMEDFMKIKHLMPLLHTLEKENTSYAHKIISAQEPKESLEMLPFALPGVCASNWIKDSKHAALLENVLKLYPDSLEKKRIYHALCIAFLAHMMGEMAIRSDPPLSILALMLDASEELHHNWDTERFRNVLLNWPENDITSPILIKHLKKLAHIIPIALTEKKQWEIIAKSCEEEYKKITTIVQKVIKNF</sequence>
<keyword evidence="3" id="KW-1185">Reference proteome</keyword>
<dbReference type="EMBL" id="ARPM03000077">
    <property type="protein sequence ID" value="ETZ05299.1"/>
    <property type="molecule type" value="Genomic_DNA"/>
</dbReference>
<dbReference type="AlphaFoldDB" id="A0A061JIX0"/>
<evidence type="ECO:0000313" key="3">
    <source>
        <dbReference type="Proteomes" id="UP000026922"/>
    </source>
</evidence>
<organism evidence="2 3">
    <name type="scientific">Holospora undulata HU1</name>
    <dbReference type="NCBI Taxonomy" id="1321371"/>
    <lineage>
        <taxon>Bacteria</taxon>
        <taxon>Pseudomonadati</taxon>
        <taxon>Pseudomonadota</taxon>
        <taxon>Alphaproteobacteria</taxon>
        <taxon>Holosporales</taxon>
        <taxon>Holosporaceae</taxon>
        <taxon>Holospora</taxon>
    </lineage>
</organism>